<keyword evidence="1" id="KW-1133">Transmembrane helix</keyword>
<dbReference type="AlphaFoldDB" id="A0A640KU27"/>
<feature type="transmembrane region" description="Helical" evidence="1">
    <location>
        <begin position="12"/>
        <end position="45"/>
    </location>
</feature>
<gene>
    <name evidence="3" type="ORF">LtaPh_3512900</name>
</gene>
<dbReference type="SUPFAM" id="SSF68906">
    <property type="entry name" value="SAP domain"/>
    <property type="match status" value="1"/>
</dbReference>
<dbReference type="VEuPathDB" id="TriTrypDB:LtaPh_3512900"/>
<feature type="transmembrane region" description="Helical" evidence="1">
    <location>
        <begin position="57"/>
        <end position="76"/>
    </location>
</feature>
<proteinExistence type="predicted"/>
<keyword evidence="1" id="KW-0812">Transmembrane</keyword>
<dbReference type="InterPro" id="IPR019345">
    <property type="entry name" value="ARMET_C"/>
</dbReference>
<dbReference type="InterPro" id="IPR036361">
    <property type="entry name" value="SAP_dom_sf"/>
</dbReference>
<reference evidence="3" key="1">
    <citation type="submission" date="2019-11" db="EMBL/GenBank/DDBJ databases">
        <title>Leishmania tarentolae CDS.</title>
        <authorList>
            <person name="Goto Y."/>
            <person name="Yamagishi J."/>
        </authorList>
    </citation>
    <scope>NUCLEOTIDE SEQUENCE [LARGE SCALE GENOMIC DNA]</scope>
    <source>
        <strain evidence="3">Parrot Tar II</strain>
    </source>
</reference>
<dbReference type="Gene3D" id="1.10.720.30">
    <property type="entry name" value="SAP domain"/>
    <property type="match status" value="1"/>
</dbReference>
<name>A0A640KU27_LEITA</name>
<keyword evidence="4" id="KW-1185">Reference proteome</keyword>
<dbReference type="Pfam" id="PF10208">
    <property type="entry name" value="ARMET_C"/>
    <property type="match status" value="1"/>
</dbReference>
<keyword evidence="1" id="KW-0472">Membrane</keyword>
<sequence>MNKTNSKEKCNLSFFLISSLFPAHLLSASYVYSCFSDLFVLFFFLTRRATTIKMKLFFALNLIAIFAVTLASAGLTKSDFNKMKIKDLRAFLQDRGLECAGCQEKSDFVRMAYQHRDTNLAGSAVKREIPNKKFWEVWSDIAKNECQNAVKRRGSDAGTEPFSIICDTIHSAVDSYLMQHGRRVANQLKKTPGDLLKTSFKDAYFEAGSRLFRMLADYCLGSPSLQKACQSLGSVMSAMNGSSGADFQVWTTNVGIENTNPMYEIIDRRDDL</sequence>
<accession>A0A640KU27</accession>
<dbReference type="EMBL" id="BLBS01000056">
    <property type="protein sequence ID" value="GET92625.1"/>
    <property type="molecule type" value="Genomic_DNA"/>
</dbReference>
<dbReference type="OrthoDB" id="5597848at2759"/>
<comment type="caution">
    <text evidence="3">The sequence shown here is derived from an EMBL/GenBank/DDBJ whole genome shotgun (WGS) entry which is preliminary data.</text>
</comment>
<evidence type="ECO:0000259" key="2">
    <source>
        <dbReference type="Pfam" id="PF10208"/>
    </source>
</evidence>
<evidence type="ECO:0000256" key="1">
    <source>
        <dbReference type="SAM" id="Phobius"/>
    </source>
</evidence>
<protein>
    <recommendedName>
        <fullName evidence="2">ARMET C-terminal domain-containing protein</fullName>
    </recommendedName>
</protein>
<feature type="domain" description="ARMET C-terminal" evidence="2">
    <location>
        <begin position="78"/>
        <end position="111"/>
    </location>
</feature>
<dbReference type="Proteomes" id="UP000419144">
    <property type="component" value="Unassembled WGS sequence"/>
</dbReference>
<evidence type="ECO:0000313" key="4">
    <source>
        <dbReference type="Proteomes" id="UP000419144"/>
    </source>
</evidence>
<evidence type="ECO:0000313" key="3">
    <source>
        <dbReference type="EMBL" id="GET92625.1"/>
    </source>
</evidence>
<organism evidence="3 4">
    <name type="scientific">Leishmania tarentolae</name>
    <name type="common">Sauroleishmania tarentolae</name>
    <dbReference type="NCBI Taxonomy" id="5689"/>
    <lineage>
        <taxon>Eukaryota</taxon>
        <taxon>Discoba</taxon>
        <taxon>Euglenozoa</taxon>
        <taxon>Kinetoplastea</taxon>
        <taxon>Metakinetoplastina</taxon>
        <taxon>Trypanosomatida</taxon>
        <taxon>Trypanosomatidae</taxon>
        <taxon>Leishmaniinae</taxon>
        <taxon>Leishmania</taxon>
        <taxon>lizard Leishmania</taxon>
    </lineage>
</organism>